<dbReference type="GeneID" id="54467666"/>
<evidence type="ECO:0000313" key="2">
    <source>
        <dbReference type="Proteomes" id="UP000504636"/>
    </source>
</evidence>
<evidence type="ECO:0000313" key="1">
    <source>
        <dbReference type="EMBL" id="KAF2816518.1"/>
    </source>
</evidence>
<accession>A0A6A6Z6S8</accession>
<organism evidence="1">
    <name type="scientific">Mytilinidion resinicola</name>
    <dbReference type="NCBI Taxonomy" id="574789"/>
    <lineage>
        <taxon>Eukaryota</taxon>
        <taxon>Fungi</taxon>
        <taxon>Dikarya</taxon>
        <taxon>Ascomycota</taxon>
        <taxon>Pezizomycotina</taxon>
        <taxon>Dothideomycetes</taxon>
        <taxon>Pleosporomycetidae</taxon>
        <taxon>Mytilinidiales</taxon>
        <taxon>Mytilinidiaceae</taxon>
        <taxon>Mytilinidion</taxon>
    </lineage>
</organism>
<proteinExistence type="predicted"/>
<dbReference type="Proteomes" id="UP000504636">
    <property type="component" value="Unplaced"/>
</dbReference>
<dbReference type="RefSeq" id="XP_033583482.1">
    <property type="nucleotide sequence ID" value="XM_033726773.1"/>
</dbReference>
<name>A0A6A6Z6S8_9PEZI</name>
<dbReference type="AlphaFoldDB" id="A0A6A6Z6S8"/>
<keyword evidence="2" id="KW-1185">Reference proteome</keyword>
<dbReference type="EMBL" id="MU003693">
    <property type="protein sequence ID" value="KAF2816518.1"/>
    <property type="molecule type" value="Genomic_DNA"/>
</dbReference>
<reference evidence="1 3" key="1">
    <citation type="journal article" date="2020" name="Stud. Mycol.">
        <title>101 Dothideomycetes genomes: a test case for predicting lifestyles and emergence of pathogens.</title>
        <authorList>
            <person name="Haridas S."/>
            <person name="Albert R."/>
            <person name="Binder M."/>
            <person name="Bloem J."/>
            <person name="Labutti K."/>
            <person name="Salamov A."/>
            <person name="Andreopoulos B."/>
            <person name="Baker S."/>
            <person name="Barry K."/>
            <person name="Bills G."/>
            <person name="Bluhm B."/>
            <person name="Cannon C."/>
            <person name="Castanera R."/>
            <person name="Culley D."/>
            <person name="Daum C."/>
            <person name="Ezra D."/>
            <person name="Gonzalez J."/>
            <person name="Henrissat B."/>
            <person name="Kuo A."/>
            <person name="Liang C."/>
            <person name="Lipzen A."/>
            <person name="Lutzoni F."/>
            <person name="Magnuson J."/>
            <person name="Mondo S."/>
            <person name="Nolan M."/>
            <person name="Ohm R."/>
            <person name="Pangilinan J."/>
            <person name="Park H.-J."/>
            <person name="Ramirez L."/>
            <person name="Alfaro M."/>
            <person name="Sun H."/>
            <person name="Tritt A."/>
            <person name="Yoshinaga Y."/>
            <person name="Zwiers L.-H."/>
            <person name="Turgeon B."/>
            <person name="Goodwin S."/>
            <person name="Spatafora J."/>
            <person name="Crous P."/>
            <person name="Grigoriev I."/>
        </authorList>
    </citation>
    <scope>NUCLEOTIDE SEQUENCE</scope>
    <source>
        <strain evidence="1 3">CBS 304.34</strain>
    </source>
</reference>
<reference evidence="3" key="3">
    <citation type="submission" date="2025-04" db="UniProtKB">
        <authorList>
            <consortium name="RefSeq"/>
        </authorList>
    </citation>
    <scope>IDENTIFICATION</scope>
    <source>
        <strain evidence="3">CBS 304.34</strain>
    </source>
</reference>
<reference evidence="3" key="2">
    <citation type="submission" date="2020-04" db="EMBL/GenBank/DDBJ databases">
        <authorList>
            <consortium name="NCBI Genome Project"/>
        </authorList>
    </citation>
    <scope>NUCLEOTIDE SEQUENCE</scope>
    <source>
        <strain evidence="3">CBS 304.34</strain>
    </source>
</reference>
<sequence length="182" mass="20097">MGCAGGSGGADCVRRDPGWRRFRVDRLAASRCLHGPGGLFLQKDGSNLTDWLRRHLSREVGEAIKTTSLLVFLALPTALTVTRFETATVVCASVSFPILHDSISHSFHLSAITSRVSLLTDANFTFVAPGIDDFTLSFCTAVYITVDNCPVAILYYLPWYYSLRNLRLVSNIHRAIVHLVHC</sequence>
<protein>
    <submittedName>
        <fullName evidence="1 3">Uncharacterized protein</fullName>
    </submittedName>
</protein>
<evidence type="ECO:0000313" key="3">
    <source>
        <dbReference type="RefSeq" id="XP_033583482.1"/>
    </source>
</evidence>
<gene>
    <name evidence="1 3" type="ORF">BDZ99DRAFT_543109</name>
</gene>